<keyword evidence="6" id="KW-1185">Reference proteome</keyword>
<protein>
    <submittedName>
        <fullName evidence="5">Outer membrane protein assembly factor BamE</fullName>
    </submittedName>
</protein>
<accession>A0AA42CPT0</accession>
<evidence type="ECO:0000313" key="6">
    <source>
        <dbReference type="Proteomes" id="UP001165667"/>
    </source>
</evidence>
<evidence type="ECO:0000259" key="4">
    <source>
        <dbReference type="Pfam" id="PF04355"/>
    </source>
</evidence>
<sequence length="162" mass="17431">MSAIFGDAGHVRRAKTKMLQVGRWVGMAGLVAGLGGCLGYDGEVQRGYVVDAYALGQLKPGTPAQTVLTDLGTPSTTSTVGGDAWYYISQKIDRPLAFSPPEVTDQHIVAIYFDKKKTVTRVANYGIEDGRVIDIVSRTTPTGGAEQGFLKNLFRSLLRFSS</sequence>
<dbReference type="InterPro" id="IPR026592">
    <property type="entry name" value="BamE"/>
</dbReference>
<dbReference type="AlphaFoldDB" id="A0AA42CPT0"/>
<keyword evidence="2" id="KW-0472">Membrane</keyword>
<dbReference type="PANTHER" id="PTHR37482:SF1">
    <property type="entry name" value="OUTER MEMBRANE PROTEIN ASSEMBLY FACTOR BAME"/>
    <property type="match status" value="1"/>
</dbReference>
<dbReference type="RefSeq" id="WP_282587098.1">
    <property type="nucleotide sequence ID" value="NZ_JAMOIM010000017.1"/>
</dbReference>
<proteinExistence type="predicted"/>
<organism evidence="5 6">
    <name type="scientific">Lichenifustis flavocetrariae</name>
    <dbReference type="NCBI Taxonomy" id="2949735"/>
    <lineage>
        <taxon>Bacteria</taxon>
        <taxon>Pseudomonadati</taxon>
        <taxon>Pseudomonadota</taxon>
        <taxon>Alphaproteobacteria</taxon>
        <taxon>Hyphomicrobiales</taxon>
        <taxon>Lichenihabitantaceae</taxon>
        <taxon>Lichenifustis</taxon>
    </lineage>
</organism>
<dbReference type="Gene3D" id="3.30.1450.10">
    <property type="match status" value="1"/>
</dbReference>
<name>A0AA42CPT0_9HYPH</name>
<evidence type="ECO:0000256" key="1">
    <source>
        <dbReference type="ARBA" id="ARBA00022729"/>
    </source>
</evidence>
<keyword evidence="1" id="KW-0732">Signal</keyword>
<keyword evidence="3" id="KW-0998">Cell outer membrane</keyword>
<dbReference type="InterPro" id="IPR007450">
    <property type="entry name" value="BamE_dom"/>
</dbReference>
<evidence type="ECO:0000256" key="2">
    <source>
        <dbReference type="ARBA" id="ARBA00023136"/>
    </source>
</evidence>
<evidence type="ECO:0000313" key="5">
    <source>
        <dbReference type="EMBL" id="MCW6510727.1"/>
    </source>
</evidence>
<dbReference type="GO" id="GO:0043165">
    <property type="term" value="P:Gram-negative-bacterium-type cell outer membrane assembly"/>
    <property type="evidence" value="ECO:0007669"/>
    <property type="project" value="TreeGrafter"/>
</dbReference>
<comment type="caution">
    <text evidence="5">The sequence shown here is derived from an EMBL/GenBank/DDBJ whole genome shotgun (WGS) entry which is preliminary data.</text>
</comment>
<gene>
    <name evidence="5" type="primary">bamE</name>
    <name evidence="5" type="ORF">M8523_22185</name>
</gene>
<feature type="domain" description="Outer membrane protein assembly factor BamE" evidence="4">
    <location>
        <begin position="47"/>
        <end position="121"/>
    </location>
</feature>
<dbReference type="EMBL" id="JAMOIM010000017">
    <property type="protein sequence ID" value="MCW6510727.1"/>
    <property type="molecule type" value="Genomic_DNA"/>
</dbReference>
<dbReference type="Pfam" id="PF04355">
    <property type="entry name" value="BamE"/>
    <property type="match status" value="1"/>
</dbReference>
<reference evidence="5" key="1">
    <citation type="submission" date="2022-05" db="EMBL/GenBank/DDBJ databases">
        <authorList>
            <person name="Pankratov T."/>
        </authorList>
    </citation>
    <scope>NUCLEOTIDE SEQUENCE</scope>
    <source>
        <strain evidence="5">BP6-180914</strain>
    </source>
</reference>
<dbReference type="GO" id="GO:0030674">
    <property type="term" value="F:protein-macromolecule adaptor activity"/>
    <property type="evidence" value="ECO:0007669"/>
    <property type="project" value="TreeGrafter"/>
</dbReference>
<dbReference type="PANTHER" id="PTHR37482">
    <property type="entry name" value="OUTER MEMBRANE PROTEIN ASSEMBLY FACTOR BAME"/>
    <property type="match status" value="1"/>
</dbReference>
<dbReference type="InterPro" id="IPR037873">
    <property type="entry name" value="BamE-like"/>
</dbReference>
<dbReference type="Proteomes" id="UP001165667">
    <property type="component" value="Unassembled WGS sequence"/>
</dbReference>
<evidence type="ECO:0000256" key="3">
    <source>
        <dbReference type="ARBA" id="ARBA00023237"/>
    </source>
</evidence>
<dbReference type="GO" id="GO:0051205">
    <property type="term" value="P:protein insertion into membrane"/>
    <property type="evidence" value="ECO:0007669"/>
    <property type="project" value="TreeGrafter"/>
</dbReference>
<dbReference type="GO" id="GO:1990063">
    <property type="term" value="C:Bam protein complex"/>
    <property type="evidence" value="ECO:0007669"/>
    <property type="project" value="TreeGrafter"/>
</dbReference>